<feature type="region of interest" description="Disordered" evidence="1">
    <location>
        <begin position="15"/>
        <end position="47"/>
    </location>
</feature>
<reference evidence="2" key="1">
    <citation type="submission" date="2010-01" db="EMBL/GenBank/DDBJ databases">
        <title>Genome fragments of uncultured bacteria from the North Pacific subtropical Gyre.</title>
        <authorList>
            <person name="Pham V.D."/>
            <person name="Delong E.F."/>
        </authorList>
    </citation>
    <scope>NUCLEOTIDE SEQUENCE</scope>
</reference>
<evidence type="ECO:0000256" key="1">
    <source>
        <dbReference type="SAM" id="MobiDB-lite"/>
    </source>
</evidence>
<proteinExistence type="predicted"/>
<protein>
    <submittedName>
        <fullName evidence="2">Uncharacterized protein</fullName>
    </submittedName>
</protein>
<dbReference type="EMBL" id="GU568018">
    <property type="protein sequence ID" value="ADI23567.1"/>
    <property type="molecule type" value="Genomic_DNA"/>
</dbReference>
<name>E7C7Z3_9BACT</name>
<sequence length="76" mass="8688">MRSWKMLPRRLTEVYTNSAPEGTPKHRKRLSPLAREQPKRMGADETLPPCFGPTFIKVFDDHAQVEQSSRYVSSAA</sequence>
<dbReference type="AlphaFoldDB" id="E7C7Z3"/>
<accession>E7C7Z3</accession>
<organism evidence="2">
    <name type="scientific">uncultured nuHF2 cluster bacterium HF0770_42C12</name>
    <dbReference type="NCBI Taxonomy" id="723593"/>
    <lineage>
        <taxon>Bacteria</taxon>
        <taxon>environmental samples</taxon>
    </lineage>
</organism>
<evidence type="ECO:0000313" key="2">
    <source>
        <dbReference type="EMBL" id="ADI23567.1"/>
    </source>
</evidence>